<keyword evidence="1" id="KW-0472">Membrane</keyword>
<evidence type="ECO:0000313" key="3">
    <source>
        <dbReference type="WBParaSite" id="Hba_09942"/>
    </source>
</evidence>
<keyword evidence="2" id="KW-1185">Reference proteome</keyword>
<keyword evidence="1" id="KW-1133">Transmembrane helix</keyword>
<organism evidence="2 3">
    <name type="scientific">Heterorhabditis bacteriophora</name>
    <name type="common">Entomopathogenic nematode worm</name>
    <dbReference type="NCBI Taxonomy" id="37862"/>
    <lineage>
        <taxon>Eukaryota</taxon>
        <taxon>Metazoa</taxon>
        <taxon>Ecdysozoa</taxon>
        <taxon>Nematoda</taxon>
        <taxon>Chromadorea</taxon>
        <taxon>Rhabditida</taxon>
        <taxon>Rhabditina</taxon>
        <taxon>Rhabditomorpha</taxon>
        <taxon>Strongyloidea</taxon>
        <taxon>Heterorhabditidae</taxon>
        <taxon>Heterorhabditis</taxon>
    </lineage>
</organism>
<name>A0A1I7WXM5_HETBA</name>
<dbReference type="WBParaSite" id="Hba_09942">
    <property type="protein sequence ID" value="Hba_09942"/>
    <property type="gene ID" value="Hba_09942"/>
</dbReference>
<reference evidence="3" key="1">
    <citation type="submission" date="2016-11" db="UniProtKB">
        <authorList>
            <consortium name="WormBaseParasite"/>
        </authorList>
    </citation>
    <scope>IDENTIFICATION</scope>
</reference>
<evidence type="ECO:0000313" key="2">
    <source>
        <dbReference type="Proteomes" id="UP000095283"/>
    </source>
</evidence>
<dbReference type="Proteomes" id="UP000095283">
    <property type="component" value="Unplaced"/>
</dbReference>
<protein>
    <submittedName>
        <fullName evidence="3">Secreted protein</fullName>
    </submittedName>
</protein>
<sequence>MRSLTTADNCAMMAGFWVIRFIILIKLGVIPVPQLCHSTRVQGIQFETSQRIHLERHNVHSICIITQYALKTTITILGEE</sequence>
<evidence type="ECO:0000256" key="1">
    <source>
        <dbReference type="SAM" id="Phobius"/>
    </source>
</evidence>
<dbReference type="AlphaFoldDB" id="A0A1I7WXM5"/>
<proteinExistence type="predicted"/>
<keyword evidence="1" id="KW-0812">Transmembrane</keyword>
<accession>A0A1I7WXM5</accession>
<feature type="transmembrane region" description="Helical" evidence="1">
    <location>
        <begin position="12"/>
        <end position="32"/>
    </location>
</feature>